<dbReference type="PANTHER" id="PTHR22946">
    <property type="entry name" value="DIENELACTONE HYDROLASE DOMAIN-CONTAINING PROTEIN-RELATED"/>
    <property type="match status" value="1"/>
</dbReference>
<dbReference type="Gene3D" id="3.40.50.1820">
    <property type="entry name" value="alpha/beta hydrolase"/>
    <property type="match status" value="1"/>
</dbReference>
<keyword evidence="4" id="KW-1185">Reference proteome</keyword>
<evidence type="ECO:0000256" key="1">
    <source>
        <dbReference type="SAM" id="SignalP"/>
    </source>
</evidence>
<proteinExistence type="predicted"/>
<name>A0A345HDS0_9FLAO</name>
<evidence type="ECO:0000313" key="3">
    <source>
        <dbReference type="EMBL" id="AXG74730.1"/>
    </source>
</evidence>
<dbReference type="InterPro" id="IPR050261">
    <property type="entry name" value="FrsA_esterase"/>
</dbReference>
<feature type="chain" id="PRO_5016774552" evidence="1">
    <location>
        <begin position="21"/>
        <end position="257"/>
    </location>
</feature>
<gene>
    <name evidence="3" type="ORF">DVK85_11010</name>
</gene>
<dbReference type="OrthoDB" id="9787933at2"/>
<evidence type="ECO:0000313" key="4">
    <source>
        <dbReference type="Proteomes" id="UP000253951"/>
    </source>
</evidence>
<protein>
    <submittedName>
        <fullName evidence="3">Dienelactone hydrolase family protein</fullName>
    </submittedName>
</protein>
<keyword evidence="3" id="KW-0378">Hydrolase</keyword>
<sequence>MKLKSLLCITLIIMALQTNAQLRSVEYNDGNQKLNGFAIAPEIQTPETPGILILPAWKGINDHSKRVAQELADLGYFAFIADIYGEGNYPKNTKEAGERSGYYKNNPEKYQKRISLAMDELIKYGASPENIIVIGYCFGGTGALEVMRAQMAVRGVVSFHGGLWKNPERDNKKIKCKVLILHGADDPYVPQEHVELLQQEMKDGNADWQMIYYGNAVHAFTEEEAGTDNSKGAAYNDIANRRSWQHFLLFLDETFNE</sequence>
<reference evidence="3 4" key="1">
    <citation type="submission" date="2018-07" db="EMBL/GenBank/DDBJ databases">
        <title>Complete genome sequence of Flavobacterium arcticum type strain SM1502T.</title>
        <authorList>
            <person name="Li Y."/>
            <person name="Li D.-D."/>
        </authorList>
    </citation>
    <scope>NUCLEOTIDE SEQUENCE [LARGE SCALE GENOMIC DNA]</scope>
    <source>
        <strain evidence="3 4">SM1502</strain>
    </source>
</reference>
<keyword evidence="1" id="KW-0732">Signal</keyword>
<dbReference type="KEGG" id="fat:DVK85_11010"/>
<dbReference type="SUPFAM" id="SSF53474">
    <property type="entry name" value="alpha/beta-Hydrolases"/>
    <property type="match status" value="1"/>
</dbReference>
<dbReference type="RefSeq" id="WP_114678488.1">
    <property type="nucleotide sequence ID" value="NZ_CP031188.1"/>
</dbReference>
<dbReference type="GO" id="GO:0016787">
    <property type="term" value="F:hydrolase activity"/>
    <property type="evidence" value="ECO:0007669"/>
    <property type="project" value="UniProtKB-KW"/>
</dbReference>
<organism evidence="3 4">
    <name type="scientific">Flavobacterium arcticum</name>
    <dbReference type="NCBI Taxonomy" id="1784713"/>
    <lineage>
        <taxon>Bacteria</taxon>
        <taxon>Pseudomonadati</taxon>
        <taxon>Bacteroidota</taxon>
        <taxon>Flavobacteriia</taxon>
        <taxon>Flavobacteriales</taxon>
        <taxon>Flavobacteriaceae</taxon>
        <taxon>Flavobacterium</taxon>
    </lineage>
</organism>
<dbReference type="Pfam" id="PF01738">
    <property type="entry name" value="DLH"/>
    <property type="match status" value="1"/>
</dbReference>
<dbReference type="PANTHER" id="PTHR22946:SF0">
    <property type="entry name" value="DIENELACTONE HYDROLASE DOMAIN-CONTAINING PROTEIN"/>
    <property type="match status" value="1"/>
</dbReference>
<dbReference type="EMBL" id="CP031188">
    <property type="protein sequence ID" value="AXG74730.1"/>
    <property type="molecule type" value="Genomic_DNA"/>
</dbReference>
<dbReference type="Proteomes" id="UP000253951">
    <property type="component" value="Chromosome"/>
</dbReference>
<evidence type="ECO:0000259" key="2">
    <source>
        <dbReference type="Pfam" id="PF01738"/>
    </source>
</evidence>
<feature type="domain" description="Dienelactone hydrolase" evidence="2">
    <location>
        <begin position="37"/>
        <end position="253"/>
    </location>
</feature>
<accession>A0A345HDS0</accession>
<dbReference type="AlphaFoldDB" id="A0A345HDS0"/>
<feature type="signal peptide" evidence="1">
    <location>
        <begin position="1"/>
        <end position="20"/>
    </location>
</feature>
<dbReference type="InterPro" id="IPR029058">
    <property type="entry name" value="AB_hydrolase_fold"/>
</dbReference>
<dbReference type="InterPro" id="IPR002925">
    <property type="entry name" value="Dienelactn_hydro"/>
</dbReference>